<name>A0A2N5N286_9BACL</name>
<reference evidence="2 3" key="1">
    <citation type="submission" date="2017-05" db="EMBL/GenBank/DDBJ databases">
        <title>Functional genome analysis of Paenibacillus pasadenensis strain R16: insights on endophytic life style and antifungal activity.</title>
        <authorList>
            <person name="Passera A."/>
            <person name="Marcolungo L."/>
            <person name="Casati P."/>
            <person name="Brasca M."/>
            <person name="Quaglino F."/>
            <person name="Delledonne M."/>
        </authorList>
    </citation>
    <scope>NUCLEOTIDE SEQUENCE [LARGE SCALE GENOMIC DNA]</scope>
    <source>
        <strain evidence="2 3">R16</strain>
    </source>
</reference>
<dbReference type="AlphaFoldDB" id="A0A2N5N286"/>
<dbReference type="EMBL" id="NFEZ01000004">
    <property type="protein sequence ID" value="PLT44433.1"/>
    <property type="molecule type" value="Genomic_DNA"/>
</dbReference>
<sequence length="46" mass="5365">MARRERTNTKSHSSRLPPSRLPVTNQNPRHFSALDWPIRPEKGDVQ</sequence>
<evidence type="ECO:0000313" key="2">
    <source>
        <dbReference type="EMBL" id="PLT44433.1"/>
    </source>
</evidence>
<evidence type="ECO:0000256" key="1">
    <source>
        <dbReference type="SAM" id="MobiDB-lite"/>
    </source>
</evidence>
<gene>
    <name evidence="2" type="ORF">B8V81_2864</name>
</gene>
<organism evidence="2 3">
    <name type="scientific">Paenibacillus pasadenensis</name>
    <dbReference type="NCBI Taxonomy" id="217090"/>
    <lineage>
        <taxon>Bacteria</taxon>
        <taxon>Bacillati</taxon>
        <taxon>Bacillota</taxon>
        <taxon>Bacilli</taxon>
        <taxon>Bacillales</taxon>
        <taxon>Paenibacillaceae</taxon>
        <taxon>Paenibacillus</taxon>
    </lineage>
</organism>
<protein>
    <submittedName>
        <fullName evidence="2">Uncharacterized protein</fullName>
    </submittedName>
</protein>
<feature type="region of interest" description="Disordered" evidence="1">
    <location>
        <begin position="1"/>
        <end position="46"/>
    </location>
</feature>
<accession>A0A2N5N286</accession>
<dbReference type="Proteomes" id="UP000234789">
    <property type="component" value="Unassembled WGS sequence"/>
</dbReference>
<evidence type="ECO:0000313" key="3">
    <source>
        <dbReference type="Proteomes" id="UP000234789"/>
    </source>
</evidence>
<proteinExistence type="predicted"/>
<comment type="caution">
    <text evidence="2">The sequence shown here is derived from an EMBL/GenBank/DDBJ whole genome shotgun (WGS) entry which is preliminary data.</text>
</comment>
<keyword evidence="3" id="KW-1185">Reference proteome</keyword>